<evidence type="ECO:0000256" key="4">
    <source>
        <dbReference type="ARBA" id="ARBA00023180"/>
    </source>
</evidence>
<gene>
    <name evidence="6" type="ORF">ZIOFF_043925</name>
</gene>
<comment type="caution">
    <text evidence="6">The sequence shown here is derived from an EMBL/GenBank/DDBJ whole genome shotgun (WGS) entry which is preliminary data.</text>
</comment>
<dbReference type="SUPFAM" id="SSF52266">
    <property type="entry name" value="SGNH hydrolase"/>
    <property type="match status" value="1"/>
</dbReference>
<feature type="signal peptide" evidence="5">
    <location>
        <begin position="1"/>
        <end position="29"/>
    </location>
</feature>
<sequence>MRVMATASAYSCFFILFLALLLLQVQVHARRRSCFSAIFSFGDSLQDTGNFAQAFFNTTVSRSPWGNTYFHRPTGRFSDGRLIIDFIAERVGLPLVQPYLAGGDFSKGANFAFAGATALSPNELGRFGVDTTGCLSKNTLRAQINWFEQLLQSNPSFQDPNFLESSLFMVGEIGGNDYNAALHQDLPYHKLIRIVPRVIHAISSTITRLIGMGAKTLVVPGNLPIGCIPAWLWQYRRDDPSDYDGNGCLLWLNRFSEYHNVRLTAQLSRLARTYPNVTIAYADYFGAGMRMFSDQSRFGISEPFAACCGGNGHCCRDPEKYASWEGFHPTEATYKAIYEGCPRRHGVWCRYKLFRLLRSAGHAATAPDERPRLRSLSKHMDATPPRIRIVAC</sequence>
<evidence type="ECO:0000256" key="5">
    <source>
        <dbReference type="SAM" id="SignalP"/>
    </source>
</evidence>
<keyword evidence="3" id="KW-0378">Hydrolase</keyword>
<feature type="chain" id="PRO_5035191938" description="GDSL esterase/lipase" evidence="5">
    <location>
        <begin position="30"/>
        <end position="392"/>
    </location>
</feature>
<organism evidence="6 7">
    <name type="scientific">Zingiber officinale</name>
    <name type="common">Ginger</name>
    <name type="synonym">Amomum zingiber</name>
    <dbReference type="NCBI Taxonomy" id="94328"/>
    <lineage>
        <taxon>Eukaryota</taxon>
        <taxon>Viridiplantae</taxon>
        <taxon>Streptophyta</taxon>
        <taxon>Embryophyta</taxon>
        <taxon>Tracheophyta</taxon>
        <taxon>Spermatophyta</taxon>
        <taxon>Magnoliopsida</taxon>
        <taxon>Liliopsida</taxon>
        <taxon>Zingiberales</taxon>
        <taxon>Zingiberaceae</taxon>
        <taxon>Zingiber</taxon>
    </lineage>
</organism>
<comment type="similarity">
    <text evidence="1">Belongs to the 'GDSL' lipolytic enzyme family.</text>
</comment>
<dbReference type="InterPro" id="IPR001087">
    <property type="entry name" value="GDSL"/>
</dbReference>
<protein>
    <recommendedName>
        <fullName evidence="8">GDSL esterase/lipase</fullName>
    </recommendedName>
</protein>
<evidence type="ECO:0000313" key="6">
    <source>
        <dbReference type="EMBL" id="KAG6496077.1"/>
    </source>
</evidence>
<dbReference type="PANTHER" id="PTHR22835:SF663">
    <property type="entry name" value="LIPASE-LIKE"/>
    <property type="match status" value="1"/>
</dbReference>
<proteinExistence type="inferred from homology"/>
<dbReference type="AlphaFoldDB" id="A0A8J5KWS6"/>
<dbReference type="EMBL" id="JACMSC010000012">
    <property type="protein sequence ID" value="KAG6496077.1"/>
    <property type="molecule type" value="Genomic_DNA"/>
</dbReference>
<dbReference type="PANTHER" id="PTHR22835">
    <property type="entry name" value="ZINC FINGER FYVE DOMAIN CONTAINING PROTEIN"/>
    <property type="match status" value="1"/>
</dbReference>
<evidence type="ECO:0000256" key="2">
    <source>
        <dbReference type="ARBA" id="ARBA00022729"/>
    </source>
</evidence>
<name>A0A8J5KWS6_ZINOF</name>
<keyword evidence="2 5" id="KW-0732">Signal</keyword>
<dbReference type="GO" id="GO:0016788">
    <property type="term" value="F:hydrolase activity, acting on ester bonds"/>
    <property type="evidence" value="ECO:0007669"/>
    <property type="project" value="InterPro"/>
</dbReference>
<dbReference type="Pfam" id="PF00657">
    <property type="entry name" value="Lipase_GDSL"/>
    <property type="match status" value="1"/>
</dbReference>
<reference evidence="6 7" key="1">
    <citation type="submission" date="2020-08" db="EMBL/GenBank/DDBJ databases">
        <title>Plant Genome Project.</title>
        <authorList>
            <person name="Zhang R.-G."/>
        </authorList>
    </citation>
    <scope>NUCLEOTIDE SEQUENCE [LARGE SCALE GENOMIC DNA]</scope>
    <source>
        <tissue evidence="6">Rhizome</tissue>
    </source>
</reference>
<dbReference type="Gene3D" id="3.40.50.1110">
    <property type="entry name" value="SGNH hydrolase"/>
    <property type="match status" value="1"/>
</dbReference>
<evidence type="ECO:0000256" key="3">
    <source>
        <dbReference type="ARBA" id="ARBA00022801"/>
    </source>
</evidence>
<evidence type="ECO:0000313" key="7">
    <source>
        <dbReference type="Proteomes" id="UP000734854"/>
    </source>
</evidence>
<accession>A0A8J5KWS6</accession>
<dbReference type="InterPro" id="IPR035669">
    <property type="entry name" value="SGNH_plant_lipase-like"/>
</dbReference>
<dbReference type="Proteomes" id="UP000734854">
    <property type="component" value="Unassembled WGS sequence"/>
</dbReference>
<evidence type="ECO:0008006" key="8">
    <source>
        <dbReference type="Google" id="ProtNLM"/>
    </source>
</evidence>
<dbReference type="InterPro" id="IPR036514">
    <property type="entry name" value="SGNH_hydro_sf"/>
</dbReference>
<evidence type="ECO:0000256" key="1">
    <source>
        <dbReference type="ARBA" id="ARBA00008668"/>
    </source>
</evidence>
<dbReference type="CDD" id="cd01837">
    <property type="entry name" value="SGNH_plant_lipase_like"/>
    <property type="match status" value="1"/>
</dbReference>
<keyword evidence="4" id="KW-0325">Glycoprotein</keyword>
<keyword evidence="7" id="KW-1185">Reference proteome</keyword>